<dbReference type="EMBL" id="CAJVSB020000048">
    <property type="protein sequence ID" value="CAH2040957.1"/>
    <property type="molecule type" value="Genomic_DNA"/>
</dbReference>
<evidence type="ECO:0008006" key="4">
    <source>
        <dbReference type="Google" id="ProtNLM"/>
    </source>
</evidence>
<evidence type="ECO:0000256" key="1">
    <source>
        <dbReference type="SAM" id="MobiDB-lite"/>
    </source>
</evidence>
<gene>
    <name evidence="2" type="ORF">TAV2_LOCUS4262</name>
</gene>
<name>A0AAU9RK89_THLAR</name>
<evidence type="ECO:0000313" key="2">
    <source>
        <dbReference type="EMBL" id="CAH2040957.1"/>
    </source>
</evidence>
<sequence length="206" mass="22214">MARSKRKSQTSPPGGLPLKLKFLIAAHTFAFNASRRLDGSLNRCLMNLFDPKSPANCKPIKGVASSDVTVDASFNIWFRLYTPSPSPNPKDPALPFILFFHGGGFALSLPIQKSMMTSAAVSPSTSLPLSPPSTTREWQHSAPPGGESWGTRVQEGEDQMAGGVVAFLRRGRTNGVRTPVGERSSIVEVEGYRLVLEGVFAKGSRL</sequence>
<dbReference type="Gene3D" id="3.40.50.1820">
    <property type="entry name" value="alpha/beta hydrolase"/>
    <property type="match status" value="1"/>
</dbReference>
<dbReference type="SUPFAM" id="SSF53474">
    <property type="entry name" value="alpha/beta-Hydrolases"/>
    <property type="match status" value="1"/>
</dbReference>
<feature type="compositionally biased region" description="Low complexity" evidence="1">
    <location>
        <begin position="122"/>
        <end position="135"/>
    </location>
</feature>
<dbReference type="Proteomes" id="UP000836841">
    <property type="component" value="Unassembled WGS sequence"/>
</dbReference>
<comment type="caution">
    <text evidence="2">The sequence shown here is derived from an EMBL/GenBank/DDBJ whole genome shotgun (WGS) entry which is preliminary data.</text>
</comment>
<proteinExistence type="predicted"/>
<reference evidence="2 3" key="1">
    <citation type="submission" date="2022-03" db="EMBL/GenBank/DDBJ databases">
        <authorList>
            <person name="Nunn A."/>
            <person name="Chopra R."/>
            <person name="Nunn A."/>
            <person name="Contreras Garrido A."/>
        </authorList>
    </citation>
    <scope>NUCLEOTIDE SEQUENCE [LARGE SCALE GENOMIC DNA]</scope>
</reference>
<keyword evidence="3" id="KW-1185">Reference proteome</keyword>
<feature type="region of interest" description="Disordered" evidence="1">
    <location>
        <begin position="122"/>
        <end position="152"/>
    </location>
</feature>
<evidence type="ECO:0000313" key="3">
    <source>
        <dbReference type="Proteomes" id="UP000836841"/>
    </source>
</evidence>
<dbReference type="AlphaFoldDB" id="A0AAU9RK89"/>
<accession>A0AAU9RK89</accession>
<dbReference type="InterPro" id="IPR029058">
    <property type="entry name" value="AB_hydrolase_fold"/>
</dbReference>
<protein>
    <recommendedName>
        <fullName evidence="4">Carboxylesterase</fullName>
    </recommendedName>
</protein>
<organism evidence="2 3">
    <name type="scientific">Thlaspi arvense</name>
    <name type="common">Field penny-cress</name>
    <dbReference type="NCBI Taxonomy" id="13288"/>
    <lineage>
        <taxon>Eukaryota</taxon>
        <taxon>Viridiplantae</taxon>
        <taxon>Streptophyta</taxon>
        <taxon>Embryophyta</taxon>
        <taxon>Tracheophyta</taxon>
        <taxon>Spermatophyta</taxon>
        <taxon>Magnoliopsida</taxon>
        <taxon>eudicotyledons</taxon>
        <taxon>Gunneridae</taxon>
        <taxon>Pentapetalae</taxon>
        <taxon>rosids</taxon>
        <taxon>malvids</taxon>
        <taxon>Brassicales</taxon>
        <taxon>Brassicaceae</taxon>
        <taxon>Thlaspideae</taxon>
        <taxon>Thlaspi</taxon>
    </lineage>
</organism>